<dbReference type="InterPro" id="IPR002539">
    <property type="entry name" value="MaoC-like_dom"/>
</dbReference>
<evidence type="ECO:0000313" key="3">
    <source>
        <dbReference type="Proteomes" id="UP001595629"/>
    </source>
</evidence>
<proteinExistence type="predicted"/>
<gene>
    <name evidence="2" type="ORF">ACFORG_03345</name>
</gene>
<comment type="caution">
    <text evidence="2">The sequence shown here is derived from an EMBL/GenBank/DDBJ whole genome shotgun (WGS) entry which is preliminary data.</text>
</comment>
<keyword evidence="3" id="KW-1185">Reference proteome</keyword>
<sequence>MSQIKTPRTIQVGDTIGDLAFGPVTRTMLCLYAGASLDHNPIHIDSDFAKEAGQDDVFAHGMLGMAQFGRLVSNWASIEALQSLSTRFTAIVPVGSKLRFTGKVAARAEAAGKTIVILDLEAFLEGGLKAFSGRAEVVVEA</sequence>
<dbReference type="PANTHER" id="PTHR43841">
    <property type="entry name" value="3-HYDROXYACYL-THIOESTER DEHYDRATASE HTDX-RELATED"/>
    <property type="match status" value="1"/>
</dbReference>
<dbReference type="SUPFAM" id="SSF54637">
    <property type="entry name" value="Thioesterase/thiol ester dehydrase-isomerase"/>
    <property type="match status" value="1"/>
</dbReference>
<dbReference type="RefSeq" id="WP_386733976.1">
    <property type="nucleotide sequence ID" value="NZ_JBHRXI010000002.1"/>
</dbReference>
<dbReference type="EMBL" id="JBHRXI010000002">
    <property type="protein sequence ID" value="MFC3612785.1"/>
    <property type="molecule type" value="Genomic_DNA"/>
</dbReference>
<organism evidence="2 3">
    <name type="scientific">Lutimaribacter marinistellae</name>
    <dbReference type="NCBI Taxonomy" id="1820329"/>
    <lineage>
        <taxon>Bacteria</taxon>
        <taxon>Pseudomonadati</taxon>
        <taxon>Pseudomonadota</taxon>
        <taxon>Alphaproteobacteria</taxon>
        <taxon>Rhodobacterales</taxon>
        <taxon>Roseobacteraceae</taxon>
        <taxon>Lutimaribacter</taxon>
    </lineage>
</organism>
<evidence type="ECO:0000313" key="2">
    <source>
        <dbReference type="EMBL" id="MFC3612785.1"/>
    </source>
</evidence>
<feature type="domain" description="MaoC-like" evidence="1">
    <location>
        <begin position="23"/>
        <end position="107"/>
    </location>
</feature>
<dbReference type="Proteomes" id="UP001595629">
    <property type="component" value="Unassembled WGS sequence"/>
</dbReference>
<dbReference type="InterPro" id="IPR029069">
    <property type="entry name" value="HotDog_dom_sf"/>
</dbReference>
<evidence type="ECO:0000259" key="1">
    <source>
        <dbReference type="Pfam" id="PF01575"/>
    </source>
</evidence>
<protein>
    <submittedName>
        <fullName evidence="2">MaoC/PaaZ C-terminal domain-containing protein</fullName>
    </submittedName>
</protein>
<accession>A0ABV7TD44</accession>
<name>A0ABV7TD44_9RHOB</name>
<reference evidence="3" key="1">
    <citation type="journal article" date="2019" name="Int. J. Syst. Evol. Microbiol.">
        <title>The Global Catalogue of Microorganisms (GCM) 10K type strain sequencing project: providing services to taxonomists for standard genome sequencing and annotation.</title>
        <authorList>
            <consortium name="The Broad Institute Genomics Platform"/>
            <consortium name="The Broad Institute Genome Sequencing Center for Infectious Disease"/>
            <person name="Wu L."/>
            <person name="Ma J."/>
        </authorList>
    </citation>
    <scope>NUCLEOTIDE SEQUENCE [LARGE SCALE GENOMIC DNA]</scope>
    <source>
        <strain evidence="3">KCTC 42911</strain>
    </source>
</reference>
<dbReference type="PANTHER" id="PTHR43841:SF3">
    <property type="entry name" value="(3R)-HYDROXYACYL-ACP DEHYDRATASE SUBUNIT HADB"/>
    <property type="match status" value="1"/>
</dbReference>
<dbReference type="Pfam" id="PF01575">
    <property type="entry name" value="MaoC_dehydratas"/>
    <property type="match status" value="1"/>
</dbReference>
<dbReference type="Gene3D" id="3.10.129.10">
    <property type="entry name" value="Hotdog Thioesterase"/>
    <property type="match status" value="1"/>
</dbReference>